<feature type="binding site" evidence="8">
    <location>
        <position position="425"/>
    </location>
    <ligand>
        <name>Mg(2+)</name>
        <dbReference type="ChEBI" id="CHEBI:18420"/>
    </ligand>
</feature>
<dbReference type="AlphaFoldDB" id="A0A410JYT7"/>
<comment type="subcellular location">
    <subcellularLocation>
        <location evidence="2">Cell envelope</location>
    </subcellularLocation>
</comment>
<evidence type="ECO:0000256" key="4">
    <source>
        <dbReference type="ARBA" id="ARBA00011771"/>
    </source>
</evidence>
<comment type="subunit">
    <text evidence="4">Heterodimer of a large and a small subunit.</text>
</comment>
<dbReference type="InterPro" id="IPR001501">
    <property type="entry name" value="Ni-dep_hyd_lsu"/>
</dbReference>
<dbReference type="OrthoDB" id="9761717at2"/>
<feature type="binding site" evidence="8">
    <location>
        <position position="61"/>
    </location>
    <ligand>
        <name>Ni(2+)</name>
        <dbReference type="ChEBI" id="CHEBI:49786"/>
    </ligand>
</feature>
<dbReference type="SUPFAM" id="SSF56762">
    <property type="entry name" value="HydB/Nqo4-like"/>
    <property type="match status" value="1"/>
</dbReference>
<feature type="binding site" evidence="8">
    <location>
        <position position="42"/>
    </location>
    <ligand>
        <name>Mg(2+)</name>
        <dbReference type="ChEBI" id="CHEBI:18420"/>
    </ligand>
</feature>
<feature type="binding site" evidence="8">
    <location>
        <position position="64"/>
    </location>
    <ligand>
        <name>Ni(2+)</name>
        <dbReference type="ChEBI" id="CHEBI:49786"/>
    </ligand>
</feature>
<gene>
    <name evidence="9" type="ORF">EP073_07280</name>
</gene>
<feature type="binding site" evidence="8">
    <location>
        <position position="64"/>
    </location>
    <ligand>
        <name>Fe cation</name>
        <dbReference type="ChEBI" id="CHEBI:24875"/>
    </ligand>
</feature>
<dbReference type="PROSITE" id="PS00507">
    <property type="entry name" value="NI_HGENASE_L_1"/>
    <property type="match status" value="1"/>
</dbReference>
<evidence type="ECO:0000256" key="6">
    <source>
        <dbReference type="ARBA" id="ARBA00022723"/>
    </source>
</evidence>
<dbReference type="GO" id="GO:0008901">
    <property type="term" value="F:ferredoxin hydrogenase activity"/>
    <property type="evidence" value="ECO:0007669"/>
    <property type="project" value="InterPro"/>
</dbReference>
<dbReference type="PANTHER" id="PTHR42958">
    <property type="entry name" value="HYDROGENASE-2 LARGE CHAIN"/>
    <property type="match status" value="1"/>
</dbReference>
<dbReference type="Gene3D" id="1.10.645.10">
    <property type="entry name" value="Cytochrome-c3 Hydrogenase, chain B"/>
    <property type="match status" value="1"/>
</dbReference>
<keyword evidence="10" id="KW-1185">Reference proteome</keyword>
<evidence type="ECO:0000256" key="7">
    <source>
        <dbReference type="ARBA" id="ARBA00023002"/>
    </source>
</evidence>
<evidence type="ECO:0000256" key="2">
    <source>
        <dbReference type="ARBA" id="ARBA00004196"/>
    </source>
</evidence>
<dbReference type="RefSeq" id="WP_128466497.1">
    <property type="nucleotide sequence ID" value="NZ_CP035108.1"/>
</dbReference>
<keyword evidence="8" id="KW-0460">Magnesium</keyword>
<keyword evidence="5 8" id="KW-0533">Nickel</keyword>
<evidence type="ECO:0000256" key="1">
    <source>
        <dbReference type="ARBA" id="ARBA00001967"/>
    </source>
</evidence>
<evidence type="ECO:0000256" key="3">
    <source>
        <dbReference type="ARBA" id="ARBA00009292"/>
    </source>
</evidence>
<feature type="binding site" evidence="8">
    <location>
        <position position="480"/>
    </location>
    <ligand>
        <name>Mg(2+)</name>
        <dbReference type="ChEBI" id="CHEBI:18420"/>
    </ligand>
</feature>
<evidence type="ECO:0000256" key="8">
    <source>
        <dbReference type="PIRSR" id="PIRSR601501-1"/>
    </source>
</evidence>
<dbReference type="GO" id="GO:0016151">
    <property type="term" value="F:nickel cation binding"/>
    <property type="evidence" value="ECO:0007669"/>
    <property type="project" value="InterPro"/>
</dbReference>
<evidence type="ECO:0008006" key="11">
    <source>
        <dbReference type="Google" id="ProtNLM"/>
    </source>
</evidence>
<keyword evidence="7" id="KW-0560">Oxidoreductase</keyword>
<dbReference type="PANTHER" id="PTHR42958:SF2">
    <property type="entry name" value="UPTAKE HYDROGENASE LARGE SUBUNIT"/>
    <property type="match status" value="1"/>
</dbReference>
<sequence length="480" mass="52524">MARILSVDPVSRIEGHLKIETEIDSGVVTRARVAGNMYRGFERMLLGRHPVDSARIAQRICGVCHEVHGVSSVMALEEIYKVTPPENGLVLRDMILGLHIVTDHLLHFYNLCLPDYADLSVAATYSGSDTRLKEIAGWIRNSGTGFIGGAAEGDYIKDKDAVYRLTLHYFEALKIRSEAASGLALLGGKVPFIHALLPGGITTEITADTLMKYYHVLEKTADFVNNSFLPDALEIARRYPQYFKIGETYNAFYAHSSFKNAKGASLFNAGVIINGERKNFDYSKVKELLNASFYDNSGKPDENKKGAYSWIKAPRYEGFPLEVGPVARFAVNNDAGFKSLLGRFGSSGVTSSTMSRILARAYESVRLCNYLFERSEDFRLDEPTIRPVDLQAPITGQGVGFSVAARGALVHHITADKGKVTDYKMIVPSTWNFGPAADGRAGVVEKAITGTPVRFGGEGGSVEVGRVVRSFDPCTACSVH</sequence>
<dbReference type="Pfam" id="PF00374">
    <property type="entry name" value="NiFeSe_Hases"/>
    <property type="match status" value="1"/>
</dbReference>
<comment type="similarity">
    <text evidence="3">Belongs to the [NiFe]/[NiFeSe] hydrogenase large subunit family.</text>
</comment>
<feature type="binding site" evidence="8">
    <location>
        <position position="477"/>
    </location>
    <ligand>
        <name>Fe cation</name>
        <dbReference type="ChEBI" id="CHEBI:24875"/>
    </ligand>
</feature>
<organism evidence="9 10">
    <name type="scientific">Geovibrio thiophilus</name>
    <dbReference type="NCBI Taxonomy" id="139438"/>
    <lineage>
        <taxon>Bacteria</taxon>
        <taxon>Pseudomonadati</taxon>
        <taxon>Deferribacterota</taxon>
        <taxon>Deferribacteres</taxon>
        <taxon>Deferribacterales</taxon>
        <taxon>Geovibrionaceae</taxon>
        <taxon>Geovibrio</taxon>
    </lineage>
</organism>
<dbReference type="GO" id="GO:0030313">
    <property type="term" value="C:cell envelope"/>
    <property type="evidence" value="ECO:0007669"/>
    <property type="project" value="UniProtKB-SubCell"/>
</dbReference>
<keyword evidence="6 8" id="KW-0479">Metal-binding</keyword>
<accession>A0A410JYT7</accession>
<dbReference type="InterPro" id="IPR029014">
    <property type="entry name" value="NiFe-Hase_large"/>
</dbReference>
<comment type="cofactor">
    <cofactor evidence="8">
        <name>Fe cation</name>
        <dbReference type="ChEBI" id="CHEBI:24875"/>
    </cofactor>
</comment>
<keyword evidence="8" id="KW-0408">Iron</keyword>
<feature type="binding site" evidence="8">
    <location>
        <position position="474"/>
    </location>
    <ligand>
        <name>Ni(2+)</name>
        <dbReference type="ChEBI" id="CHEBI:49786"/>
    </ligand>
</feature>
<proteinExistence type="inferred from homology"/>
<evidence type="ECO:0000313" key="9">
    <source>
        <dbReference type="EMBL" id="QAR33211.1"/>
    </source>
</evidence>
<dbReference type="InterPro" id="IPR050867">
    <property type="entry name" value="NiFe/NiFeSe_hydrgnase_LSU"/>
</dbReference>
<comment type="cofactor">
    <cofactor evidence="1 8">
        <name>Ni(2+)</name>
        <dbReference type="ChEBI" id="CHEBI:49786"/>
    </cofactor>
</comment>
<evidence type="ECO:0000313" key="10">
    <source>
        <dbReference type="Proteomes" id="UP000287502"/>
    </source>
</evidence>
<dbReference type="EMBL" id="CP035108">
    <property type="protein sequence ID" value="QAR33211.1"/>
    <property type="molecule type" value="Genomic_DNA"/>
</dbReference>
<name>A0A410JYT7_9BACT</name>
<dbReference type="InterPro" id="IPR018194">
    <property type="entry name" value="Ni-dep_hyd_lsu_Ni_BS"/>
</dbReference>
<dbReference type="KEGG" id="gtl:EP073_07280"/>
<evidence type="ECO:0000256" key="5">
    <source>
        <dbReference type="ARBA" id="ARBA00022596"/>
    </source>
</evidence>
<protein>
    <recommendedName>
        <fullName evidence="11">Nickel-dependent hydrogenase large subunit</fullName>
    </recommendedName>
</protein>
<reference evidence="9 10" key="1">
    <citation type="submission" date="2019-01" db="EMBL/GenBank/DDBJ databases">
        <title>Geovibrio thiophilus DSM 11263, complete genome.</title>
        <authorList>
            <person name="Spring S."/>
            <person name="Bunk B."/>
            <person name="Sproer C."/>
        </authorList>
    </citation>
    <scope>NUCLEOTIDE SEQUENCE [LARGE SCALE GENOMIC DNA]</scope>
    <source>
        <strain evidence="9 10">DSM 11263</strain>
    </source>
</reference>
<dbReference type="Proteomes" id="UP000287502">
    <property type="component" value="Chromosome"/>
</dbReference>